<sequence length="146" mass="17762">MCDFKEQQFKLATVKPTVDTTAPKTTFIIHKTSKKSRLVRENNARIEHENERLLNRMHTIAHFRGYVDNQNHYQPKSLNEEQRKHEAQRIEAENKNLVRRLTEQRNAQCQRWWELEWAKTLIRMHNISRYPWSWNSKQIEVCLCNF</sequence>
<dbReference type="PANTHER" id="PTHR33768">
    <property type="entry name" value="MIP11318P"/>
    <property type="match status" value="1"/>
</dbReference>
<evidence type="ECO:0000313" key="3">
    <source>
        <dbReference type="EMBL" id="KAA3679389.1"/>
    </source>
</evidence>
<dbReference type="PANTHER" id="PTHR33768:SF3">
    <property type="entry name" value="MIP11318P"/>
    <property type="match status" value="1"/>
</dbReference>
<keyword evidence="4" id="KW-1185">Reference proteome</keyword>
<dbReference type="EMBL" id="QNGE01000754">
    <property type="protein sequence ID" value="KAA3679389.1"/>
    <property type="molecule type" value="Genomic_DNA"/>
</dbReference>
<comment type="similarity">
    <text evidence="1">Belongs to the CFAP97 family.</text>
</comment>
<evidence type="ECO:0000256" key="1">
    <source>
        <dbReference type="ARBA" id="ARBA00008315"/>
    </source>
</evidence>
<dbReference type="AlphaFoldDB" id="A0A5J4NV54"/>
<dbReference type="InterPro" id="IPR038792">
    <property type="entry name" value="CFAP97D1/2"/>
</dbReference>
<accession>A0A5J4NV54</accession>
<dbReference type="Proteomes" id="UP000324629">
    <property type="component" value="Unassembled WGS sequence"/>
</dbReference>
<name>A0A5J4NV54_9TREM</name>
<organism evidence="3 4">
    <name type="scientific">Paragonimus westermani</name>
    <dbReference type="NCBI Taxonomy" id="34504"/>
    <lineage>
        <taxon>Eukaryota</taxon>
        <taxon>Metazoa</taxon>
        <taxon>Spiralia</taxon>
        <taxon>Lophotrochozoa</taxon>
        <taxon>Platyhelminthes</taxon>
        <taxon>Trematoda</taxon>
        <taxon>Digenea</taxon>
        <taxon>Plagiorchiida</taxon>
        <taxon>Troglotremata</taxon>
        <taxon>Troglotrematidae</taxon>
        <taxon>Paragonimus</taxon>
    </lineage>
</organism>
<comment type="caution">
    <text evidence="3">The sequence shown here is derived from an EMBL/GenBank/DDBJ whole genome shotgun (WGS) entry which is preliminary data.</text>
</comment>
<dbReference type="Pfam" id="PF13879">
    <property type="entry name" value="Hmw_CFAP97"/>
    <property type="match status" value="1"/>
</dbReference>
<proteinExistence type="inferred from homology"/>
<keyword evidence="2" id="KW-0175">Coiled coil</keyword>
<feature type="coiled-coil region" evidence="2">
    <location>
        <begin position="80"/>
        <end position="107"/>
    </location>
</feature>
<protein>
    <submittedName>
        <fullName evidence="3">Uncharacterized protein</fullName>
    </submittedName>
</protein>
<dbReference type="InterPro" id="IPR029488">
    <property type="entry name" value="Hmw/CFAP97"/>
</dbReference>
<evidence type="ECO:0000313" key="4">
    <source>
        <dbReference type="Proteomes" id="UP000324629"/>
    </source>
</evidence>
<evidence type="ECO:0000256" key="2">
    <source>
        <dbReference type="SAM" id="Coils"/>
    </source>
</evidence>
<reference evidence="3 4" key="1">
    <citation type="journal article" date="2019" name="Gigascience">
        <title>Whole-genome sequence of the oriental lung fluke Paragonimus westermani.</title>
        <authorList>
            <person name="Oey H."/>
            <person name="Zakrzewski M."/>
            <person name="Narain K."/>
            <person name="Devi K.R."/>
            <person name="Agatsuma T."/>
            <person name="Nawaratna S."/>
            <person name="Gobert G.N."/>
            <person name="Jones M.K."/>
            <person name="Ragan M.A."/>
            <person name="McManus D.P."/>
            <person name="Krause L."/>
        </authorList>
    </citation>
    <scope>NUCLEOTIDE SEQUENCE [LARGE SCALE GENOMIC DNA]</scope>
    <source>
        <strain evidence="3 4">IND2009</strain>
    </source>
</reference>
<gene>
    <name evidence="3" type="ORF">DEA37_0007516</name>
</gene>